<sequence length="100" mass="10685">MAAIKRLLCDGLDSPGNENKIGTYSVLRSAPIPTAQRIEITSGQEDFVQAILDAHGGDALAALRSVIADAAFLHDQLETASLLIGNGLVRGWKPKFQREA</sequence>
<dbReference type="Proteomes" id="UP000251205">
    <property type="component" value="Unassembled WGS sequence"/>
</dbReference>
<dbReference type="EMBL" id="QMKK01000019">
    <property type="protein sequence ID" value="RAX43016.1"/>
    <property type="molecule type" value="Genomic_DNA"/>
</dbReference>
<reference evidence="1 2" key="1">
    <citation type="submission" date="2018-06" db="EMBL/GenBank/DDBJ databases">
        <title>Whole Genome Sequence of an efficient microsymbiont, Rhizobium tropici.</title>
        <authorList>
            <person name="Srinivasan R."/>
            <person name="Singh H.V."/>
            <person name="Srivastava R."/>
            <person name="Kumari B."/>
            <person name="Radhakrishna A."/>
        </authorList>
    </citation>
    <scope>NUCLEOTIDE SEQUENCE [LARGE SCALE GENOMIC DNA]</scope>
    <source>
        <strain evidence="1 2">IGFRI Rhizo-19</strain>
    </source>
</reference>
<proteinExistence type="predicted"/>
<organism evidence="1 2">
    <name type="scientific">Rhizobium tropici</name>
    <dbReference type="NCBI Taxonomy" id="398"/>
    <lineage>
        <taxon>Bacteria</taxon>
        <taxon>Pseudomonadati</taxon>
        <taxon>Pseudomonadota</taxon>
        <taxon>Alphaproteobacteria</taxon>
        <taxon>Hyphomicrobiales</taxon>
        <taxon>Rhizobiaceae</taxon>
        <taxon>Rhizobium/Agrobacterium group</taxon>
        <taxon>Rhizobium</taxon>
    </lineage>
</organism>
<name>A0A329YI09_RHITR</name>
<dbReference type="RefSeq" id="WP_112340250.1">
    <property type="nucleotide sequence ID" value="NZ_QMKK01000019.1"/>
</dbReference>
<gene>
    <name evidence="1" type="ORF">DQ393_02595</name>
</gene>
<dbReference type="AlphaFoldDB" id="A0A329YI09"/>
<comment type="caution">
    <text evidence="1">The sequence shown here is derived from an EMBL/GenBank/DDBJ whole genome shotgun (WGS) entry which is preliminary data.</text>
</comment>
<evidence type="ECO:0000313" key="2">
    <source>
        <dbReference type="Proteomes" id="UP000251205"/>
    </source>
</evidence>
<dbReference type="OrthoDB" id="7924295at2"/>
<protein>
    <submittedName>
        <fullName evidence="1">Uncharacterized protein</fullName>
    </submittedName>
</protein>
<accession>A0A329YI09</accession>
<evidence type="ECO:0000313" key="1">
    <source>
        <dbReference type="EMBL" id="RAX43016.1"/>
    </source>
</evidence>